<evidence type="ECO:0000259" key="1">
    <source>
        <dbReference type="PROSITE" id="PS51459"/>
    </source>
</evidence>
<dbReference type="PROSITE" id="PS51459">
    <property type="entry name" value="FIDO"/>
    <property type="match status" value="1"/>
</dbReference>
<dbReference type="AlphaFoldDB" id="A0A1F4VD64"/>
<dbReference type="PANTHER" id="PTHR39426">
    <property type="entry name" value="HOMOLOGY TO DEATH-ON-CURING PROTEIN OF PHAGE P1"/>
    <property type="match status" value="1"/>
</dbReference>
<dbReference type="NCBIfam" id="TIGR01550">
    <property type="entry name" value="DOC_P1"/>
    <property type="match status" value="1"/>
</dbReference>
<name>A0A1F4VD64_UNCKA</name>
<dbReference type="PIRSF" id="PIRSF018297">
    <property type="entry name" value="Doc"/>
    <property type="match status" value="1"/>
</dbReference>
<reference evidence="2 3" key="1">
    <citation type="journal article" date="2016" name="Nat. Commun.">
        <title>Thousands of microbial genomes shed light on interconnected biogeochemical processes in an aquifer system.</title>
        <authorList>
            <person name="Anantharaman K."/>
            <person name="Brown C.T."/>
            <person name="Hug L.A."/>
            <person name="Sharon I."/>
            <person name="Castelle C.J."/>
            <person name="Probst A.J."/>
            <person name="Thomas B.C."/>
            <person name="Singh A."/>
            <person name="Wilkins M.J."/>
            <person name="Karaoz U."/>
            <person name="Brodie E.L."/>
            <person name="Williams K.H."/>
            <person name="Hubbard S.S."/>
            <person name="Banfield J.F."/>
        </authorList>
    </citation>
    <scope>NUCLEOTIDE SEQUENCE [LARGE SCALE GENOMIC DNA]</scope>
</reference>
<dbReference type="Pfam" id="PF02661">
    <property type="entry name" value="Fic"/>
    <property type="match status" value="1"/>
</dbReference>
<dbReference type="EMBL" id="MEVI01000003">
    <property type="protein sequence ID" value="OGC55089.1"/>
    <property type="molecule type" value="Genomic_DNA"/>
</dbReference>
<dbReference type="InterPro" id="IPR006440">
    <property type="entry name" value="Doc"/>
</dbReference>
<organism evidence="2 3">
    <name type="scientific">candidate division WWE3 bacterium RIFCSPLOWO2_01_FULL_41_18</name>
    <dbReference type="NCBI Taxonomy" id="1802625"/>
    <lineage>
        <taxon>Bacteria</taxon>
        <taxon>Katanobacteria</taxon>
    </lineage>
</organism>
<gene>
    <name evidence="2" type="ORF">A3A78_03875</name>
</gene>
<comment type="caution">
    <text evidence="2">The sequence shown here is derived from an EMBL/GenBank/DDBJ whole genome shotgun (WGS) entry which is preliminary data.</text>
</comment>
<proteinExistence type="predicted"/>
<protein>
    <recommendedName>
        <fullName evidence="1">Fido domain-containing protein</fullName>
    </recommendedName>
</protein>
<sequence>MSRIRFLTLEEILFLHELSLELYGGADGIRALALLESSVQRPKSSFGGKFLYQSIFDKASSLIHSLILNHPFVDGNKRTAVYSVFIFLHLNGWEIRARDNKFYDLVTDIIKKRSAIKETSNWLKINSVKI</sequence>
<dbReference type="GO" id="GO:0016301">
    <property type="term" value="F:kinase activity"/>
    <property type="evidence" value="ECO:0007669"/>
    <property type="project" value="InterPro"/>
</dbReference>
<feature type="domain" description="Fido" evidence="1">
    <location>
        <begin position="7"/>
        <end position="125"/>
    </location>
</feature>
<dbReference type="PANTHER" id="PTHR39426:SF1">
    <property type="entry name" value="HOMOLOGY TO DEATH-ON-CURING PROTEIN OF PHAGE P1"/>
    <property type="match status" value="1"/>
</dbReference>
<dbReference type="InterPro" id="IPR003812">
    <property type="entry name" value="Fido"/>
</dbReference>
<dbReference type="SUPFAM" id="SSF140931">
    <property type="entry name" value="Fic-like"/>
    <property type="match status" value="1"/>
</dbReference>
<dbReference type="InterPro" id="IPR036597">
    <property type="entry name" value="Fido-like_dom_sf"/>
</dbReference>
<accession>A0A1F4VD64</accession>
<dbReference type="Gene3D" id="1.20.120.1870">
    <property type="entry name" value="Fic/DOC protein, Fido domain"/>
    <property type="match status" value="1"/>
</dbReference>
<dbReference type="InterPro" id="IPR053737">
    <property type="entry name" value="Type_II_TA_Toxin"/>
</dbReference>
<evidence type="ECO:0000313" key="2">
    <source>
        <dbReference type="EMBL" id="OGC55089.1"/>
    </source>
</evidence>
<dbReference type="Proteomes" id="UP000176504">
    <property type="component" value="Unassembled WGS sequence"/>
</dbReference>
<evidence type="ECO:0000313" key="3">
    <source>
        <dbReference type="Proteomes" id="UP000176504"/>
    </source>
</evidence>